<evidence type="ECO:0000313" key="3">
    <source>
        <dbReference type="Proteomes" id="UP000461880"/>
    </source>
</evidence>
<feature type="non-terminal residue" evidence="2">
    <location>
        <position position="125"/>
    </location>
</feature>
<proteinExistence type="predicted"/>
<organism evidence="2 3">
    <name type="scientific">Stecheria intestinalis</name>
    <dbReference type="NCBI Taxonomy" id="2606630"/>
    <lineage>
        <taxon>Bacteria</taxon>
        <taxon>Bacillati</taxon>
        <taxon>Bacillota</taxon>
        <taxon>Erysipelotrichia</taxon>
        <taxon>Erysipelotrichales</taxon>
        <taxon>Erysipelotrichaceae</taxon>
        <taxon>Stecheria</taxon>
    </lineage>
</organism>
<name>A0A7X2NQS0_9FIRM</name>
<keyword evidence="3" id="KW-1185">Reference proteome</keyword>
<protein>
    <submittedName>
        <fullName evidence="2">Helix-turn-helix domain-containing protein</fullName>
    </submittedName>
</protein>
<dbReference type="Pfam" id="PF13936">
    <property type="entry name" value="HTH_38"/>
    <property type="match status" value="1"/>
</dbReference>
<comment type="caution">
    <text evidence="2">The sequence shown here is derived from an EMBL/GenBank/DDBJ whole genome shotgun (WGS) entry which is preliminary data.</text>
</comment>
<dbReference type="InterPro" id="IPR038116">
    <property type="entry name" value="TrpR-like_sf"/>
</dbReference>
<dbReference type="Gene3D" id="1.10.1270.10">
    <property type="entry name" value="TrpR-like"/>
    <property type="match status" value="1"/>
</dbReference>
<dbReference type="EMBL" id="VUMN01000001">
    <property type="protein sequence ID" value="MSS57293.1"/>
    <property type="molecule type" value="Genomic_DNA"/>
</dbReference>
<evidence type="ECO:0000259" key="1">
    <source>
        <dbReference type="Pfam" id="PF13936"/>
    </source>
</evidence>
<evidence type="ECO:0000313" key="2">
    <source>
        <dbReference type="EMBL" id="MSS57293.1"/>
    </source>
</evidence>
<dbReference type="RefSeq" id="WP_154501924.1">
    <property type="nucleotide sequence ID" value="NZ_VUMN01000001.1"/>
</dbReference>
<sequence>MKELGGTFIMTAFSKLDLNKRMQIQSFLSEGLSLSAIARKIGVTTSTVSREIRHFRVEDGRPGRFSRNSCAFRKECKRCNLCAAMETTCRRRGKSCAHCRSINCNTVCKDYRKEVCPKPDRPPYV</sequence>
<reference evidence="2 3" key="1">
    <citation type="submission" date="2019-08" db="EMBL/GenBank/DDBJ databases">
        <title>In-depth cultivation of the pig gut microbiome towards novel bacterial diversity and tailored functional studies.</title>
        <authorList>
            <person name="Wylensek D."/>
            <person name="Hitch T.C.A."/>
            <person name="Clavel T."/>
        </authorList>
    </citation>
    <scope>NUCLEOTIDE SEQUENCE [LARGE SCALE GENOMIC DNA]</scope>
    <source>
        <strain evidence="2 3">Oil+RF-744-GAM-WT-6</strain>
    </source>
</reference>
<dbReference type="Proteomes" id="UP000461880">
    <property type="component" value="Unassembled WGS sequence"/>
</dbReference>
<feature type="domain" description="Transposase IS30-like HTH" evidence="1">
    <location>
        <begin position="14"/>
        <end position="53"/>
    </location>
</feature>
<dbReference type="InterPro" id="IPR025246">
    <property type="entry name" value="IS30-like_HTH"/>
</dbReference>
<dbReference type="SUPFAM" id="SSF46689">
    <property type="entry name" value="Homeodomain-like"/>
    <property type="match status" value="1"/>
</dbReference>
<accession>A0A7X2NQS0</accession>
<gene>
    <name evidence="2" type="ORF">FYJ51_00005</name>
</gene>
<dbReference type="AlphaFoldDB" id="A0A7X2NQS0"/>
<dbReference type="InterPro" id="IPR009057">
    <property type="entry name" value="Homeodomain-like_sf"/>
</dbReference>